<proteinExistence type="predicted"/>
<dbReference type="Proteomes" id="UP000297649">
    <property type="component" value="Unassembled WGS sequence"/>
</dbReference>
<feature type="domain" description="RiboL-PSP-HEPN" evidence="1">
    <location>
        <begin position="13"/>
        <end position="199"/>
    </location>
</feature>
<organism evidence="2 3">
    <name type="scientific">Leptospira bandrabouensis</name>
    <dbReference type="NCBI Taxonomy" id="2484903"/>
    <lineage>
        <taxon>Bacteria</taxon>
        <taxon>Pseudomonadati</taxon>
        <taxon>Spirochaetota</taxon>
        <taxon>Spirochaetia</taxon>
        <taxon>Leptospirales</taxon>
        <taxon>Leptospiraceae</taxon>
        <taxon>Leptospira</taxon>
    </lineage>
</organism>
<name>A0A6H3NRH9_9LEPT</name>
<dbReference type="AlphaFoldDB" id="A0A6H3NRH9"/>
<evidence type="ECO:0000313" key="2">
    <source>
        <dbReference type="EMBL" id="TGN13746.1"/>
    </source>
</evidence>
<protein>
    <recommendedName>
        <fullName evidence="1">RiboL-PSP-HEPN domain-containing protein</fullName>
    </recommendedName>
</protein>
<dbReference type="RefSeq" id="WP_135746216.1">
    <property type="nucleotide sequence ID" value="NZ_JAIZBL010000003.1"/>
</dbReference>
<dbReference type="OrthoDB" id="1446119at2"/>
<dbReference type="InterPro" id="IPR041519">
    <property type="entry name" value="HEPN_RiboL-PSP"/>
</dbReference>
<sequence length="200" mass="23665">MKANIQSNFYDNLQRARDLAQVFLNTQTLNNQSPSLYDDDILRAAVVFLHATLEDLLRGTFKFLIGNKGPLLWKKIPLYGYTDRNQPKGFTFENLESFKDPKVKELFDKSVDEYLNYNNYNKIQDICIMFQDLDINNRQFKEIFPILEKMIERRHNIVHRADRQGTLDELNFNLTPISYTELLNWINNLDKFGEILFNSI</sequence>
<evidence type="ECO:0000259" key="1">
    <source>
        <dbReference type="Pfam" id="PF18735"/>
    </source>
</evidence>
<reference evidence="2" key="1">
    <citation type="journal article" date="2019" name="PLoS Negl. Trop. Dis.">
        <title>Revisiting the worldwide diversity of Leptospira species in the environment.</title>
        <authorList>
            <person name="Vincent A.T."/>
            <person name="Schiettekatte O."/>
            <person name="Bourhy P."/>
            <person name="Veyrier F.J."/>
            <person name="Picardeau M."/>
        </authorList>
    </citation>
    <scope>NUCLEOTIDE SEQUENCE [LARGE SCALE GENOMIC DNA]</scope>
    <source>
        <strain evidence="2">201601109</strain>
    </source>
</reference>
<dbReference type="Pfam" id="PF18735">
    <property type="entry name" value="HEPN_RiboL-PSP"/>
    <property type="match status" value="1"/>
</dbReference>
<evidence type="ECO:0000313" key="3">
    <source>
        <dbReference type="Proteomes" id="UP000297649"/>
    </source>
</evidence>
<dbReference type="EMBL" id="RQHU01000011">
    <property type="protein sequence ID" value="TGN13746.1"/>
    <property type="molecule type" value="Genomic_DNA"/>
</dbReference>
<comment type="caution">
    <text evidence="2">The sequence shown here is derived from an EMBL/GenBank/DDBJ whole genome shotgun (WGS) entry which is preliminary data.</text>
</comment>
<accession>A0A6H3NRH9</accession>
<gene>
    <name evidence="2" type="ORF">EHR08_10925</name>
</gene>
<keyword evidence="3" id="KW-1185">Reference proteome</keyword>